<dbReference type="Proteomes" id="UP000789759">
    <property type="component" value="Unassembled WGS sequence"/>
</dbReference>
<name>A0A9N9PJC3_9GLOM</name>
<evidence type="ECO:0000313" key="2">
    <source>
        <dbReference type="Proteomes" id="UP000789759"/>
    </source>
</evidence>
<dbReference type="EMBL" id="CAJVQA010056415">
    <property type="protein sequence ID" value="CAG8825823.1"/>
    <property type="molecule type" value="Genomic_DNA"/>
</dbReference>
<dbReference type="OrthoDB" id="2433275at2759"/>
<comment type="caution">
    <text evidence="1">The sequence shown here is derived from an EMBL/GenBank/DDBJ whole genome shotgun (WGS) entry which is preliminary data.</text>
</comment>
<organism evidence="1 2">
    <name type="scientific">Cetraspora pellucida</name>
    <dbReference type="NCBI Taxonomy" id="1433469"/>
    <lineage>
        <taxon>Eukaryota</taxon>
        <taxon>Fungi</taxon>
        <taxon>Fungi incertae sedis</taxon>
        <taxon>Mucoromycota</taxon>
        <taxon>Glomeromycotina</taxon>
        <taxon>Glomeromycetes</taxon>
        <taxon>Diversisporales</taxon>
        <taxon>Gigasporaceae</taxon>
        <taxon>Cetraspora</taxon>
    </lineage>
</organism>
<feature type="non-terminal residue" evidence="1">
    <location>
        <position position="106"/>
    </location>
</feature>
<reference evidence="1" key="1">
    <citation type="submission" date="2021-06" db="EMBL/GenBank/DDBJ databases">
        <authorList>
            <person name="Kallberg Y."/>
            <person name="Tangrot J."/>
            <person name="Rosling A."/>
        </authorList>
    </citation>
    <scope>NUCLEOTIDE SEQUENCE</scope>
    <source>
        <strain evidence="1">FL966</strain>
    </source>
</reference>
<gene>
    <name evidence="1" type="ORF">CPELLU_LOCUS20152</name>
</gene>
<keyword evidence="2" id="KW-1185">Reference proteome</keyword>
<proteinExistence type="predicted"/>
<evidence type="ECO:0000313" key="1">
    <source>
        <dbReference type="EMBL" id="CAG8825823.1"/>
    </source>
</evidence>
<dbReference type="AlphaFoldDB" id="A0A9N9PJC3"/>
<protein>
    <submittedName>
        <fullName evidence="1">23230_t:CDS:1</fullName>
    </submittedName>
</protein>
<accession>A0A9N9PJC3</accession>
<sequence length="106" mass="12509">MSSLFQDLYQSYTKHLGLKNALLNKKLVFYGYITYTVLNIEDPVKLKFHVSDIIELVENSKKITYTRIRTIFTHQGTSKKTYVFFQCDRFQEMNIVDPILGCPLYK</sequence>